<organism evidence="2 3">
    <name type="scientific">Vibrio parahaemolyticus</name>
    <dbReference type="NCBI Taxonomy" id="670"/>
    <lineage>
        <taxon>Bacteria</taxon>
        <taxon>Pseudomonadati</taxon>
        <taxon>Pseudomonadota</taxon>
        <taxon>Gammaproteobacteria</taxon>
        <taxon>Vibrionales</taxon>
        <taxon>Vibrionaceae</taxon>
        <taxon>Vibrio</taxon>
    </lineage>
</organism>
<evidence type="ECO:0008006" key="4">
    <source>
        <dbReference type="Google" id="ProtNLM"/>
    </source>
</evidence>
<dbReference type="AlphaFoldDB" id="A0A9Q3UA06"/>
<evidence type="ECO:0000313" key="2">
    <source>
        <dbReference type="EMBL" id="MCC3804037.1"/>
    </source>
</evidence>
<accession>A0A9Q3UA06</accession>
<proteinExistence type="predicted"/>
<comment type="caution">
    <text evidence="2">The sequence shown here is derived from an EMBL/GenBank/DDBJ whole genome shotgun (WGS) entry which is preliminary data.</text>
</comment>
<feature type="chain" id="PRO_5040193314" description="Lipoprotein" evidence="1">
    <location>
        <begin position="26"/>
        <end position="193"/>
    </location>
</feature>
<dbReference type="RefSeq" id="WP_228085710.1">
    <property type="nucleotide sequence ID" value="NZ_JACVHL010000002.1"/>
</dbReference>
<protein>
    <recommendedName>
        <fullName evidence="4">Lipoprotein</fullName>
    </recommendedName>
</protein>
<evidence type="ECO:0000313" key="3">
    <source>
        <dbReference type="Proteomes" id="UP000726777"/>
    </source>
</evidence>
<keyword evidence="1" id="KW-0732">Signal</keyword>
<dbReference type="Proteomes" id="UP000726777">
    <property type="component" value="Unassembled WGS sequence"/>
</dbReference>
<evidence type="ECO:0000256" key="1">
    <source>
        <dbReference type="SAM" id="SignalP"/>
    </source>
</evidence>
<reference evidence="2" key="1">
    <citation type="submission" date="2020-09" db="EMBL/GenBank/DDBJ databases">
        <title>Genome sequence of Vibrio parahaemolyticus isolates.</title>
        <authorList>
            <person name="Hammerl J.A."/>
            <person name="Strauch E."/>
        </authorList>
    </citation>
    <scope>NUCLEOTIDE SEQUENCE</scope>
    <source>
        <strain evidence="2">17-VB00146</strain>
    </source>
</reference>
<dbReference type="EMBL" id="JACVHL010000002">
    <property type="protein sequence ID" value="MCC3804037.1"/>
    <property type="molecule type" value="Genomic_DNA"/>
</dbReference>
<feature type="signal peptide" evidence="1">
    <location>
        <begin position="1"/>
        <end position="25"/>
    </location>
</feature>
<gene>
    <name evidence="2" type="ORF">IB292_03190</name>
</gene>
<dbReference type="PROSITE" id="PS51257">
    <property type="entry name" value="PROKAR_LIPOPROTEIN"/>
    <property type="match status" value="1"/>
</dbReference>
<sequence>MKTKLTILCLSLAALYGCNSESDQATTHVASESIETQTSPKSQEPSNNIERAMKFEKAVKEVLGEQKKEITLKQPGMNEPQRVSDEDKAIIDKYIEQNNTSSKSEPEFTVEQIDAVKDYVDFQRLVLDVAIDFSTVEIGEKHPDLKDCSEEDIVCQTKYEELYSKYVFERTGLNVSEISKALNAKLDLAIDLM</sequence>
<name>A0A9Q3UA06_VIBPH</name>